<dbReference type="KEGG" id="yti:FNA67_08175"/>
<dbReference type="InterPro" id="IPR050884">
    <property type="entry name" value="CNP_phosphodiesterase-III"/>
</dbReference>
<dbReference type="InterPro" id="IPR004843">
    <property type="entry name" value="Calcineurin-like_PHP"/>
</dbReference>
<comment type="similarity">
    <text evidence="4">Belongs to the cyclic nucleotide phosphodiesterase class-III family.</text>
</comment>
<dbReference type="RefSeq" id="WP_147655697.1">
    <property type="nucleotide sequence ID" value="NZ_BMFM01000001.1"/>
</dbReference>
<organism evidence="5 6">
    <name type="scientific">Paradevosia tibetensis</name>
    <dbReference type="NCBI Taxonomy" id="1447062"/>
    <lineage>
        <taxon>Bacteria</taxon>
        <taxon>Pseudomonadati</taxon>
        <taxon>Pseudomonadota</taxon>
        <taxon>Alphaproteobacteria</taxon>
        <taxon>Hyphomicrobiales</taxon>
        <taxon>Devosiaceae</taxon>
        <taxon>Paradevosia</taxon>
    </lineage>
</organism>
<dbReference type="GO" id="GO:0046872">
    <property type="term" value="F:metal ion binding"/>
    <property type="evidence" value="ECO:0007669"/>
    <property type="project" value="UniProtKB-KW"/>
</dbReference>
<keyword evidence="3" id="KW-0408">Iron</keyword>
<keyword evidence="6" id="KW-1185">Reference proteome</keyword>
<name>A0A5B9DME0_9HYPH</name>
<evidence type="ECO:0000313" key="6">
    <source>
        <dbReference type="Proteomes" id="UP000321062"/>
    </source>
</evidence>
<dbReference type="PANTHER" id="PTHR42988:SF2">
    <property type="entry name" value="CYCLIC NUCLEOTIDE PHOSPHODIESTERASE CBUA0032-RELATED"/>
    <property type="match status" value="1"/>
</dbReference>
<evidence type="ECO:0000256" key="1">
    <source>
        <dbReference type="ARBA" id="ARBA00022723"/>
    </source>
</evidence>
<accession>A0A5B9DME0</accession>
<dbReference type="OrthoDB" id="7942177at2"/>
<dbReference type="Proteomes" id="UP000321062">
    <property type="component" value="Chromosome"/>
</dbReference>
<dbReference type="PANTHER" id="PTHR42988">
    <property type="entry name" value="PHOSPHOHYDROLASE"/>
    <property type="match status" value="1"/>
</dbReference>
<keyword evidence="1" id="KW-0479">Metal-binding</keyword>
<sequence>MKIAIVTDIHHGPQSHTKAADWNGLPVLERFVDHANAVGADLLLDLGDHISDTDHETDMRSAGEVATALARFNGPRAHVLGNHDVVNLSVADNEAIFGQSMASSVIDLGDMRLILWQPGVKIEMGVGFPLTAAGLPWLVDALNADERPAIIATHVPLSGHSQIGNYYFQRNPHYSTYPDHSAVREAVEATGRAAAWLSGHVHWNTITNVANVQHVTIQSLSERFTTMPQTAAAYAILTIENGTMEVEVFGNDPFFVRVPFRRSGEQRWVSPLRPFTEIDLAAEAERQSA</sequence>
<protein>
    <submittedName>
        <fullName evidence="5">Uncharacterized protein</fullName>
    </submittedName>
</protein>
<dbReference type="Gene3D" id="3.60.21.10">
    <property type="match status" value="2"/>
</dbReference>
<dbReference type="AlphaFoldDB" id="A0A5B9DME0"/>
<gene>
    <name evidence="5" type="ORF">FNA67_08175</name>
</gene>
<proteinExistence type="inferred from homology"/>
<dbReference type="EMBL" id="CP041690">
    <property type="protein sequence ID" value="QEE20152.1"/>
    <property type="molecule type" value="Genomic_DNA"/>
</dbReference>
<dbReference type="GO" id="GO:0016787">
    <property type="term" value="F:hydrolase activity"/>
    <property type="evidence" value="ECO:0007669"/>
    <property type="project" value="UniProtKB-KW"/>
</dbReference>
<dbReference type="InterPro" id="IPR029052">
    <property type="entry name" value="Metallo-depent_PP-like"/>
</dbReference>
<dbReference type="SUPFAM" id="SSF56300">
    <property type="entry name" value="Metallo-dependent phosphatases"/>
    <property type="match status" value="1"/>
</dbReference>
<dbReference type="Pfam" id="PF00149">
    <property type="entry name" value="Metallophos"/>
    <property type="match status" value="1"/>
</dbReference>
<evidence type="ECO:0000256" key="2">
    <source>
        <dbReference type="ARBA" id="ARBA00022801"/>
    </source>
</evidence>
<evidence type="ECO:0000313" key="5">
    <source>
        <dbReference type="EMBL" id="QEE20152.1"/>
    </source>
</evidence>
<evidence type="ECO:0000256" key="4">
    <source>
        <dbReference type="ARBA" id="ARBA00025742"/>
    </source>
</evidence>
<keyword evidence="2" id="KW-0378">Hydrolase</keyword>
<reference evidence="5 6" key="1">
    <citation type="journal article" date="2015" name="Int. J. Syst. Evol. Microbiol.">
        <title>Youhaiella tibetensis gen. nov., sp. nov., isolated from subsurface sediment.</title>
        <authorList>
            <person name="Wang Y.X."/>
            <person name="Huang F.Q."/>
            <person name="Nogi Y."/>
            <person name="Pang S.J."/>
            <person name="Wang P.K."/>
            <person name="Lv J."/>
        </authorList>
    </citation>
    <scope>NUCLEOTIDE SEQUENCE [LARGE SCALE GENOMIC DNA]</scope>
    <source>
        <strain evidence="6">fig4</strain>
    </source>
</reference>
<evidence type="ECO:0000256" key="3">
    <source>
        <dbReference type="ARBA" id="ARBA00023004"/>
    </source>
</evidence>